<dbReference type="AlphaFoldDB" id="X0W2H2"/>
<organism evidence="1">
    <name type="scientific">marine sediment metagenome</name>
    <dbReference type="NCBI Taxonomy" id="412755"/>
    <lineage>
        <taxon>unclassified sequences</taxon>
        <taxon>metagenomes</taxon>
        <taxon>ecological metagenomes</taxon>
    </lineage>
</organism>
<proteinExistence type="predicted"/>
<dbReference type="EMBL" id="BARS01039944">
    <property type="protein sequence ID" value="GAG24760.1"/>
    <property type="molecule type" value="Genomic_DNA"/>
</dbReference>
<comment type="caution">
    <text evidence="1">The sequence shown here is derived from an EMBL/GenBank/DDBJ whole genome shotgun (WGS) entry which is preliminary data.</text>
</comment>
<protein>
    <submittedName>
        <fullName evidence="1">Uncharacterized protein</fullName>
    </submittedName>
</protein>
<gene>
    <name evidence="1" type="ORF">S01H1_60961</name>
</gene>
<name>X0W2H2_9ZZZZ</name>
<accession>X0W2H2</accession>
<feature type="non-terminal residue" evidence="1">
    <location>
        <position position="1"/>
    </location>
</feature>
<sequence>LKFCKKLKKILKANKIGICGQYPFKEKKNPKLGDIVWSTTKKRYYIVDCGD</sequence>
<reference evidence="1" key="1">
    <citation type="journal article" date="2014" name="Front. Microbiol.">
        <title>High frequency of phylogenetically diverse reductive dehalogenase-homologous genes in deep subseafloor sedimentary metagenomes.</title>
        <authorList>
            <person name="Kawai M."/>
            <person name="Futagami T."/>
            <person name="Toyoda A."/>
            <person name="Takaki Y."/>
            <person name="Nishi S."/>
            <person name="Hori S."/>
            <person name="Arai W."/>
            <person name="Tsubouchi T."/>
            <person name="Morono Y."/>
            <person name="Uchiyama I."/>
            <person name="Ito T."/>
            <person name="Fujiyama A."/>
            <person name="Inagaki F."/>
            <person name="Takami H."/>
        </authorList>
    </citation>
    <scope>NUCLEOTIDE SEQUENCE</scope>
    <source>
        <strain evidence="1">Expedition CK06-06</strain>
    </source>
</reference>
<evidence type="ECO:0000313" key="1">
    <source>
        <dbReference type="EMBL" id="GAG24760.1"/>
    </source>
</evidence>